<dbReference type="InterPro" id="IPR000626">
    <property type="entry name" value="Ubiquitin-like_dom"/>
</dbReference>
<reference evidence="2" key="2">
    <citation type="submission" date="2018-03" db="EMBL/GenBank/DDBJ databases">
        <title>The Triticum urartu genome reveals the dynamic nature of wheat genome evolution.</title>
        <authorList>
            <person name="Ling H."/>
            <person name="Ma B."/>
            <person name="Shi X."/>
            <person name="Liu H."/>
            <person name="Dong L."/>
            <person name="Sun H."/>
            <person name="Cao Y."/>
            <person name="Gao Q."/>
            <person name="Zheng S."/>
            <person name="Li Y."/>
            <person name="Yu Y."/>
            <person name="Du H."/>
            <person name="Qi M."/>
            <person name="Li Y."/>
            <person name="Yu H."/>
            <person name="Cui Y."/>
            <person name="Wang N."/>
            <person name="Chen C."/>
            <person name="Wu H."/>
            <person name="Zhao Y."/>
            <person name="Zhang J."/>
            <person name="Li Y."/>
            <person name="Zhou W."/>
            <person name="Zhang B."/>
            <person name="Hu W."/>
            <person name="Eijk M."/>
            <person name="Tang J."/>
            <person name="Witsenboer H."/>
            <person name="Zhao S."/>
            <person name="Li Z."/>
            <person name="Zhang A."/>
            <person name="Wang D."/>
            <person name="Liang C."/>
        </authorList>
    </citation>
    <scope>NUCLEOTIDE SEQUENCE [LARGE SCALE GENOMIC DNA]</scope>
    <source>
        <strain evidence="2">cv. G1812</strain>
    </source>
</reference>
<keyword evidence="3" id="KW-1185">Reference proteome</keyword>
<reference evidence="3" key="1">
    <citation type="journal article" date="2013" name="Nature">
        <title>Draft genome of the wheat A-genome progenitor Triticum urartu.</title>
        <authorList>
            <person name="Ling H.Q."/>
            <person name="Zhao S."/>
            <person name="Liu D."/>
            <person name="Wang J."/>
            <person name="Sun H."/>
            <person name="Zhang C."/>
            <person name="Fan H."/>
            <person name="Li D."/>
            <person name="Dong L."/>
            <person name="Tao Y."/>
            <person name="Gao C."/>
            <person name="Wu H."/>
            <person name="Li Y."/>
            <person name="Cui Y."/>
            <person name="Guo X."/>
            <person name="Zheng S."/>
            <person name="Wang B."/>
            <person name="Yu K."/>
            <person name="Liang Q."/>
            <person name="Yang W."/>
            <person name="Lou X."/>
            <person name="Chen J."/>
            <person name="Feng M."/>
            <person name="Jian J."/>
            <person name="Zhang X."/>
            <person name="Luo G."/>
            <person name="Jiang Y."/>
            <person name="Liu J."/>
            <person name="Wang Z."/>
            <person name="Sha Y."/>
            <person name="Zhang B."/>
            <person name="Wu H."/>
            <person name="Tang D."/>
            <person name="Shen Q."/>
            <person name="Xue P."/>
            <person name="Zou S."/>
            <person name="Wang X."/>
            <person name="Liu X."/>
            <person name="Wang F."/>
            <person name="Yang Y."/>
            <person name="An X."/>
            <person name="Dong Z."/>
            <person name="Zhang K."/>
            <person name="Zhang X."/>
            <person name="Luo M.C."/>
            <person name="Dvorak J."/>
            <person name="Tong Y."/>
            <person name="Wang J."/>
            <person name="Yang H."/>
            <person name="Li Z."/>
            <person name="Wang D."/>
            <person name="Zhang A."/>
            <person name="Wang J."/>
        </authorList>
    </citation>
    <scope>NUCLEOTIDE SEQUENCE</scope>
    <source>
        <strain evidence="3">cv. G1812</strain>
    </source>
</reference>
<evidence type="ECO:0000259" key="1">
    <source>
        <dbReference type="PROSITE" id="PS50053"/>
    </source>
</evidence>
<dbReference type="Gramene" id="TuG1812G0200000216.01.T01">
    <property type="protein sequence ID" value="TuG1812G0200000216.01.T01"/>
    <property type="gene ID" value="TuG1812G0200000216.01"/>
</dbReference>
<dbReference type="PROSITE" id="PS50053">
    <property type="entry name" value="UBIQUITIN_2"/>
    <property type="match status" value="1"/>
</dbReference>
<dbReference type="SUPFAM" id="SSF54236">
    <property type="entry name" value="Ubiquitin-like"/>
    <property type="match status" value="1"/>
</dbReference>
<dbReference type="InterPro" id="IPR029071">
    <property type="entry name" value="Ubiquitin-like_domsf"/>
</dbReference>
<evidence type="ECO:0000313" key="2">
    <source>
        <dbReference type="EnsemblPlants" id="TuG1812G0200000216.01.T01"/>
    </source>
</evidence>
<name>A0A8R7P904_TRIUA</name>
<dbReference type="Proteomes" id="UP000015106">
    <property type="component" value="Chromosome 2"/>
</dbReference>
<dbReference type="EnsemblPlants" id="TuG1812G0200005826.01.T01">
    <property type="protein sequence ID" value="TuG1812G0200005826.01.T01"/>
    <property type="gene ID" value="TuG1812G0200005826.01"/>
</dbReference>
<proteinExistence type="predicted"/>
<protein>
    <recommendedName>
        <fullName evidence="1">Ubiquitin-like domain-containing protein</fullName>
    </recommendedName>
</protein>
<reference evidence="2" key="3">
    <citation type="submission" date="2022-06" db="UniProtKB">
        <authorList>
            <consortium name="EnsemblPlants"/>
        </authorList>
    </citation>
    <scope>IDENTIFICATION</scope>
</reference>
<feature type="domain" description="Ubiquitin-like" evidence="1">
    <location>
        <begin position="1"/>
        <end position="52"/>
    </location>
</feature>
<sequence>MLMKVACDKVGVKSKDFYSIYCGKVLDPEQLLSYYQINKDSKIIINPRLRGGCSSNWDAIISGLGLFRLHTVSLRRALVLPSLAKLGPVVEVKYLGEVLQFCSRKVLIYLCRRHFSGICFGGQFTSEQILFDEDGNARINATRHPYTKRLAVLDYNRLYDIFDKAFKYEGNRYPMHTLNLLSFLQGPPPEIDPQSES</sequence>
<dbReference type="AlphaFoldDB" id="A0A8R7P904"/>
<dbReference type="EnsemblPlants" id="TuG1812G0200000216.01.T01">
    <property type="protein sequence ID" value="TuG1812G0200000216.01.T01"/>
    <property type="gene ID" value="TuG1812G0200000216.01"/>
</dbReference>
<accession>A0A8R7P904</accession>
<dbReference type="Gene3D" id="3.10.20.90">
    <property type="entry name" value="Phosphatidylinositol 3-kinase Catalytic Subunit, Chain A, domain 1"/>
    <property type="match status" value="1"/>
</dbReference>
<evidence type="ECO:0000313" key="3">
    <source>
        <dbReference type="Proteomes" id="UP000015106"/>
    </source>
</evidence>
<dbReference type="Gramene" id="TuG1812G0200005826.01.T01">
    <property type="protein sequence ID" value="TuG1812G0200005826.01.T01"/>
    <property type="gene ID" value="TuG1812G0200005826.01"/>
</dbReference>
<organism evidence="2 3">
    <name type="scientific">Triticum urartu</name>
    <name type="common">Red wild einkorn</name>
    <name type="synonym">Crithodium urartu</name>
    <dbReference type="NCBI Taxonomy" id="4572"/>
    <lineage>
        <taxon>Eukaryota</taxon>
        <taxon>Viridiplantae</taxon>
        <taxon>Streptophyta</taxon>
        <taxon>Embryophyta</taxon>
        <taxon>Tracheophyta</taxon>
        <taxon>Spermatophyta</taxon>
        <taxon>Magnoliopsida</taxon>
        <taxon>Liliopsida</taxon>
        <taxon>Poales</taxon>
        <taxon>Poaceae</taxon>
        <taxon>BOP clade</taxon>
        <taxon>Pooideae</taxon>
        <taxon>Triticodae</taxon>
        <taxon>Triticeae</taxon>
        <taxon>Triticinae</taxon>
        <taxon>Triticum</taxon>
    </lineage>
</organism>